<dbReference type="AlphaFoldDB" id="A0A1I6S2G6"/>
<gene>
    <name evidence="7" type="ORF">SAMN04488556_2384</name>
</gene>
<comment type="subcellular location">
    <subcellularLocation>
        <location evidence="1">Membrane</location>
        <topology evidence="1">Multi-pass membrane protein</topology>
    </subcellularLocation>
</comment>
<protein>
    <submittedName>
        <fullName evidence="7">Biotin transport system permease protein</fullName>
    </submittedName>
</protein>
<proteinExistence type="predicted"/>
<organism evidence="7 8">
    <name type="scientific">Halostagnicola kamekurae</name>
    <dbReference type="NCBI Taxonomy" id="619731"/>
    <lineage>
        <taxon>Archaea</taxon>
        <taxon>Methanobacteriati</taxon>
        <taxon>Methanobacteriota</taxon>
        <taxon>Stenosarchaea group</taxon>
        <taxon>Halobacteria</taxon>
        <taxon>Halobacteriales</taxon>
        <taxon>Natrialbaceae</taxon>
        <taxon>Halostagnicola</taxon>
    </lineage>
</organism>
<dbReference type="PANTHER" id="PTHR34857:SF2">
    <property type="entry name" value="SLL0384 PROTEIN"/>
    <property type="match status" value="1"/>
</dbReference>
<dbReference type="EMBL" id="FOZS01000002">
    <property type="protein sequence ID" value="SFS71114.1"/>
    <property type="molecule type" value="Genomic_DNA"/>
</dbReference>
<name>A0A1I6S2G6_9EURY</name>
<keyword evidence="4 6" id="KW-1133">Transmembrane helix</keyword>
<evidence type="ECO:0000313" key="8">
    <source>
        <dbReference type="Proteomes" id="UP000199199"/>
    </source>
</evidence>
<dbReference type="GO" id="GO:0005886">
    <property type="term" value="C:plasma membrane"/>
    <property type="evidence" value="ECO:0007669"/>
    <property type="project" value="UniProtKB-ARBA"/>
</dbReference>
<dbReference type="InterPro" id="IPR003339">
    <property type="entry name" value="ABC/ECF_trnsptr_transmembrane"/>
</dbReference>
<keyword evidence="3 6" id="KW-0812">Transmembrane</keyword>
<feature type="transmembrane region" description="Helical" evidence="6">
    <location>
        <begin position="133"/>
        <end position="155"/>
    </location>
</feature>
<evidence type="ECO:0000256" key="6">
    <source>
        <dbReference type="SAM" id="Phobius"/>
    </source>
</evidence>
<keyword evidence="8" id="KW-1185">Reference proteome</keyword>
<accession>A0A1I6S2G6</accession>
<dbReference type="Proteomes" id="UP000199199">
    <property type="component" value="Unassembled WGS sequence"/>
</dbReference>
<keyword evidence="2" id="KW-1003">Cell membrane</keyword>
<keyword evidence="5 6" id="KW-0472">Membrane</keyword>
<sequence length="234" mass="24899">MLTYEPDDTLAHRLDPRSKLAVTVGFAATALAHTDVVPLIAFTGFVLVGLAVAGVGLWQALYGYRFALVILAAAPAVSMLTLGAPWIVVSDAVSPALASYRVLLLLLFSAAYVRSTPARDSRAAVQRTVPGKLGQLLGMGVGLVFRFVPVVLADLRQIRRAMAVRLGTERGVVDRVRRIGVLGLSRAFARADRLSLAMQARCFSWNPTLPALSFSRTDWAACALGAALALSALL</sequence>
<reference evidence="8" key="1">
    <citation type="submission" date="2016-10" db="EMBL/GenBank/DDBJ databases">
        <authorList>
            <person name="Varghese N."/>
            <person name="Submissions S."/>
        </authorList>
    </citation>
    <scope>NUCLEOTIDE SEQUENCE [LARGE SCALE GENOMIC DNA]</scope>
    <source>
        <strain evidence="8">DSM 22427</strain>
    </source>
</reference>
<evidence type="ECO:0000256" key="1">
    <source>
        <dbReference type="ARBA" id="ARBA00004141"/>
    </source>
</evidence>
<dbReference type="CDD" id="cd16914">
    <property type="entry name" value="EcfT"/>
    <property type="match status" value="1"/>
</dbReference>
<evidence type="ECO:0000256" key="4">
    <source>
        <dbReference type="ARBA" id="ARBA00022989"/>
    </source>
</evidence>
<evidence type="ECO:0000256" key="2">
    <source>
        <dbReference type="ARBA" id="ARBA00022475"/>
    </source>
</evidence>
<dbReference type="Pfam" id="PF02361">
    <property type="entry name" value="CbiQ"/>
    <property type="match status" value="1"/>
</dbReference>
<evidence type="ECO:0000313" key="7">
    <source>
        <dbReference type="EMBL" id="SFS71114.1"/>
    </source>
</evidence>
<evidence type="ECO:0000256" key="5">
    <source>
        <dbReference type="ARBA" id="ARBA00023136"/>
    </source>
</evidence>
<evidence type="ECO:0000256" key="3">
    <source>
        <dbReference type="ARBA" id="ARBA00022692"/>
    </source>
</evidence>
<dbReference type="OrthoDB" id="204634at2157"/>
<dbReference type="RefSeq" id="WP_092904828.1">
    <property type="nucleotide sequence ID" value="NZ_FOZS01000002.1"/>
</dbReference>
<dbReference type="PANTHER" id="PTHR34857">
    <property type="entry name" value="SLL0384 PROTEIN"/>
    <property type="match status" value="1"/>
</dbReference>
<feature type="transmembrane region" description="Helical" evidence="6">
    <location>
        <begin position="66"/>
        <end position="89"/>
    </location>
</feature>
<feature type="transmembrane region" description="Helical" evidence="6">
    <location>
        <begin position="36"/>
        <end position="60"/>
    </location>
</feature>
<feature type="transmembrane region" description="Helical" evidence="6">
    <location>
        <begin position="96"/>
        <end position="113"/>
    </location>
</feature>
<dbReference type="InterPro" id="IPR051611">
    <property type="entry name" value="ECF_transporter_component"/>
</dbReference>